<dbReference type="RefSeq" id="WP_098455341.1">
    <property type="nucleotide sequence ID" value="NZ_PDJG01000001.1"/>
</dbReference>
<reference evidence="1 2" key="1">
    <citation type="submission" date="2017-10" db="EMBL/GenBank/DDBJ databases">
        <title>Sequencing the genomes of 1000 actinobacteria strains.</title>
        <authorList>
            <person name="Klenk H.-P."/>
        </authorList>
    </citation>
    <scope>NUCLEOTIDE SEQUENCE [LARGE SCALE GENOMIC DNA]</scope>
    <source>
        <strain evidence="1 2">DSM 18966</strain>
    </source>
</reference>
<proteinExistence type="predicted"/>
<sequence length="226" mass="23348">MSAPVVMIMAKAPVPGQVKTRLASTVGPDFAARLAAAALLDTLDACEQAFGIGRCHLALAGDLQAVQDDELLARLDRWTVHHQRGDGLAERIANAHRDVHAVAGAPVVQVGMDTPHVSPDVLSHVSDVVGGGVPVLGLAEDGGWWVLATAAPGLVDGLEQVPMSTPGTGRATWDLLHSQDAGVVEAPTMRDVDVVADAVHVAALAPATRFARSWLAGHDVRAGSAT</sequence>
<dbReference type="Pfam" id="PF09837">
    <property type="entry name" value="DUF2064"/>
    <property type="match status" value="1"/>
</dbReference>
<evidence type="ECO:0000313" key="2">
    <source>
        <dbReference type="Proteomes" id="UP000225548"/>
    </source>
</evidence>
<accession>A0A2A9E618</accession>
<name>A0A2A9E618_9MICO</name>
<evidence type="ECO:0000313" key="1">
    <source>
        <dbReference type="EMBL" id="PFG34283.1"/>
    </source>
</evidence>
<dbReference type="AlphaFoldDB" id="A0A2A9E618"/>
<dbReference type="EMBL" id="PDJG01000001">
    <property type="protein sequence ID" value="PFG34283.1"/>
    <property type="molecule type" value="Genomic_DNA"/>
</dbReference>
<dbReference type="PANTHER" id="PTHR36529:SF1">
    <property type="entry name" value="GLYCOSYLTRANSFERASE"/>
    <property type="match status" value="1"/>
</dbReference>
<dbReference type="Gene3D" id="3.90.550.10">
    <property type="entry name" value="Spore Coat Polysaccharide Biosynthesis Protein SpsA, Chain A"/>
    <property type="match status" value="1"/>
</dbReference>
<dbReference type="Proteomes" id="UP000225548">
    <property type="component" value="Unassembled WGS sequence"/>
</dbReference>
<comment type="caution">
    <text evidence="1">The sequence shown here is derived from an EMBL/GenBank/DDBJ whole genome shotgun (WGS) entry which is preliminary data.</text>
</comment>
<dbReference type="SUPFAM" id="SSF53448">
    <property type="entry name" value="Nucleotide-diphospho-sugar transferases"/>
    <property type="match status" value="1"/>
</dbReference>
<dbReference type="InterPro" id="IPR029044">
    <property type="entry name" value="Nucleotide-diphossugar_trans"/>
</dbReference>
<evidence type="ECO:0008006" key="3">
    <source>
        <dbReference type="Google" id="ProtNLM"/>
    </source>
</evidence>
<organism evidence="1 2">
    <name type="scientific">Sanguibacter antarcticus</name>
    <dbReference type="NCBI Taxonomy" id="372484"/>
    <lineage>
        <taxon>Bacteria</taxon>
        <taxon>Bacillati</taxon>
        <taxon>Actinomycetota</taxon>
        <taxon>Actinomycetes</taxon>
        <taxon>Micrococcales</taxon>
        <taxon>Sanguibacteraceae</taxon>
        <taxon>Sanguibacter</taxon>
    </lineage>
</organism>
<protein>
    <recommendedName>
        <fullName evidence="3">Glycosyltransferase A (GT-A) superfamily protein (DUF2064 family)</fullName>
    </recommendedName>
</protein>
<dbReference type="OrthoDB" id="9798250at2"/>
<dbReference type="InterPro" id="IPR018641">
    <property type="entry name" value="Trfase_1_rSAM/seldom-assoc"/>
</dbReference>
<dbReference type="PANTHER" id="PTHR36529">
    <property type="entry name" value="SLL1095 PROTEIN"/>
    <property type="match status" value="1"/>
</dbReference>
<keyword evidence="2" id="KW-1185">Reference proteome</keyword>
<gene>
    <name evidence="1" type="ORF">ATL42_2189</name>
</gene>